<organism evidence="1 2">
    <name type="scientific">Fusarium oxysporum f. sp. cubense (strain race 1)</name>
    <name type="common">Panama disease fungus</name>
    <dbReference type="NCBI Taxonomy" id="1229664"/>
    <lineage>
        <taxon>Eukaryota</taxon>
        <taxon>Fungi</taxon>
        <taxon>Dikarya</taxon>
        <taxon>Ascomycota</taxon>
        <taxon>Pezizomycotina</taxon>
        <taxon>Sordariomycetes</taxon>
        <taxon>Hypocreomycetidae</taxon>
        <taxon>Hypocreales</taxon>
        <taxon>Nectriaceae</taxon>
        <taxon>Fusarium</taxon>
        <taxon>Fusarium oxysporum species complex</taxon>
    </lineage>
</organism>
<dbReference type="VEuPathDB" id="FungiDB:FOC1_g10014774"/>
<proteinExistence type="predicted"/>
<dbReference type="AlphaFoldDB" id="N4TRF8"/>
<evidence type="ECO:0000313" key="2">
    <source>
        <dbReference type="Proteomes" id="UP000016928"/>
    </source>
</evidence>
<reference evidence="2" key="2">
    <citation type="journal article" date="2014" name="PLoS ONE">
        <title>Genome and Transcriptome Analysis of the Fungal Pathogen Fusarium oxysporum f. sp. cubense Causing Banana Vascular Wilt Disease.</title>
        <authorList>
            <person name="Guo L."/>
            <person name="Han L."/>
            <person name="Yang L."/>
            <person name="Zeng H."/>
            <person name="Fan D."/>
            <person name="Zhu Y."/>
            <person name="Feng Y."/>
            <person name="Wang G."/>
            <person name="Peng C."/>
            <person name="Jiang X."/>
            <person name="Zhou D."/>
            <person name="Ni P."/>
            <person name="Liang C."/>
            <person name="Liu L."/>
            <person name="Wang J."/>
            <person name="Mao C."/>
            <person name="Fang X."/>
            <person name="Peng M."/>
            <person name="Huang J."/>
        </authorList>
    </citation>
    <scope>NUCLEOTIDE SEQUENCE [LARGE SCALE GENOMIC DNA]</scope>
    <source>
        <strain evidence="2">race 1</strain>
    </source>
</reference>
<dbReference type="EMBL" id="KB731260">
    <property type="protein sequence ID" value="ENH61822.1"/>
    <property type="molecule type" value="Genomic_DNA"/>
</dbReference>
<dbReference type="OMA" id="QRCNDAF"/>
<gene>
    <name evidence="1" type="ORF">FOC1_g10014774</name>
</gene>
<evidence type="ECO:0000313" key="1">
    <source>
        <dbReference type="EMBL" id="ENH61822.1"/>
    </source>
</evidence>
<dbReference type="Proteomes" id="UP000016928">
    <property type="component" value="Unassembled WGS sequence"/>
</dbReference>
<name>N4TRF8_FUSC1</name>
<reference evidence="2" key="1">
    <citation type="submission" date="2012-09" db="EMBL/GenBank/DDBJ databases">
        <title>Genome sequencing and comparative transcriptomics of race 1 and race 4 of banana pathogen: Fusarium oxysporum f. sp. cubense.</title>
        <authorList>
            <person name="Fang X."/>
            <person name="Huang J."/>
        </authorList>
    </citation>
    <scope>NUCLEOTIDE SEQUENCE [LARGE SCALE GENOMIC DNA]</scope>
    <source>
        <strain evidence="2">race 1</strain>
    </source>
</reference>
<feature type="non-terminal residue" evidence="1">
    <location>
        <position position="1"/>
    </location>
</feature>
<accession>N4TRF8</accession>
<sequence>CNDAVYNTPKNVVISLQSRSRVPANIDVLSVFSRTLLRQEYDAVSPLVVQRQPASRCLSASTNMSRMPRDNRIAELKSGTDFASPVVEVLRSDKRVLGSVEVRGLMVEDMTMLICSSSSTGVSHLPAQHGQPGLFALELELVETPDSLRHTTWAPCAP</sequence>
<protein>
    <submittedName>
        <fullName evidence="1">Uncharacterized protein</fullName>
    </submittedName>
</protein>
<dbReference type="HOGENOM" id="CLU_103424_0_0_1"/>